<evidence type="ECO:0000313" key="1">
    <source>
        <dbReference type="EMBL" id="MFD2565578.1"/>
    </source>
</evidence>
<organism evidence="1 2">
    <name type="scientific">Aquimarina rubra</name>
    <dbReference type="NCBI Taxonomy" id="1920033"/>
    <lineage>
        <taxon>Bacteria</taxon>
        <taxon>Pseudomonadati</taxon>
        <taxon>Bacteroidota</taxon>
        <taxon>Flavobacteriia</taxon>
        <taxon>Flavobacteriales</taxon>
        <taxon>Flavobacteriaceae</taxon>
        <taxon>Aquimarina</taxon>
    </lineage>
</organism>
<dbReference type="RefSeq" id="WP_378295387.1">
    <property type="nucleotide sequence ID" value="NZ_JBHULE010000035.1"/>
</dbReference>
<dbReference type="Proteomes" id="UP001597319">
    <property type="component" value="Unassembled WGS sequence"/>
</dbReference>
<sequence>MKTLFKITIFNIFLSLFFISCSKDDSASIPEDPNSGELIETPGQISEDDFESFEGELGFVIDARPLARKGYKPTQVIINVEADNGNFTETVPVDKYTLMGQLKIPLESLSEAAKTELASGVRITPEYQDATGTTIFTEPTFIQSFRPNPSPRIANTGMLEETEENQTLSFRSGTSYYIQRMNADGSPDTGSFTTTSNSDLDDVISASSNAAFNGNEPNRSFTFDSVPNKPNTFLIRHTESGRFIRYATITATAPNNSASFFGMKLTPNTSLTQIENASDYHNYQFTFEKQDNGTYIIKNTVGDALKQAPAFGLSFDDTINNTANGGSTVTAEARRWRIVTASVNWSVASIGTTILPPVLPKPETAFEFNSVLTNCGSGTLSQTVDSRVTENVSRTVGWEETLSMSTANSFSVTAGVDVEFSAELFGVGTNVTASLETTYQHDWSSTETNSNWESSSLDDTVALYSSRTVTVPPGNGSLVYDVQQFYPETKVNFVQRLRIEATDNQGLLSGQAIRTLFYLTNFTGVITEVEDTSIVVTLKGTMVLDKIVDFESNVQDVPANCN</sequence>
<protein>
    <submittedName>
        <fullName evidence="1">Uncharacterized protein</fullName>
    </submittedName>
</protein>
<gene>
    <name evidence="1" type="ORF">ACFSR1_23085</name>
</gene>
<keyword evidence="2" id="KW-1185">Reference proteome</keyword>
<reference evidence="2" key="1">
    <citation type="journal article" date="2019" name="Int. J. Syst. Evol. Microbiol.">
        <title>The Global Catalogue of Microorganisms (GCM) 10K type strain sequencing project: providing services to taxonomists for standard genome sequencing and annotation.</title>
        <authorList>
            <consortium name="The Broad Institute Genomics Platform"/>
            <consortium name="The Broad Institute Genome Sequencing Center for Infectious Disease"/>
            <person name="Wu L."/>
            <person name="Ma J."/>
        </authorList>
    </citation>
    <scope>NUCLEOTIDE SEQUENCE [LARGE SCALE GENOMIC DNA]</scope>
    <source>
        <strain evidence="2">KCTC 52274</strain>
    </source>
</reference>
<name>A0ABW5LL50_9FLAO</name>
<accession>A0ABW5LL50</accession>
<dbReference type="PROSITE" id="PS51257">
    <property type="entry name" value="PROKAR_LIPOPROTEIN"/>
    <property type="match status" value="1"/>
</dbReference>
<comment type="caution">
    <text evidence="1">The sequence shown here is derived from an EMBL/GenBank/DDBJ whole genome shotgun (WGS) entry which is preliminary data.</text>
</comment>
<dbReference type="SUPFAM" id="SSF50370">
    <property type="entry name" value="Ricin B-like lectins"/>
    <property type="match status" value="1"/>
</dbReference>
<dbReference type="EMBL" id="JBHULE010000035">
    <property type="protein sequence ID" value="MFD2565578.1"/>
    <property type="molecule type" value="Genomic_DNA"/>
</dbReference>
<dbReference type="Gene3D" id="2.170.15.10">
    <property type="entry name" value="Proaerolysin, chain A, domain 3"/>
    <property type="match status" value="1"/>
</dbReference>
<evidence type="ECO:0000313" key="2">
    <source>
        <dbReference type="Proteomes" id="UP001597319"/>
    </source>
</evidence>
<dbReference type="SUPFAM" id="SSF56973">
    <property type="entry name" value="Aerolisin/ETX pore-forming domain"/>
    <property type="match status" value="1"/>
</dbReference>
<dbReference type="InterPro" id="IPR035992">
    <property type="entry name" value="Ricin_B-like_lectins"/>
</dbReference>
<proteinExistence type="predicted"/>